<evidence type="ECO:0000313" key="2">
    <source>
        <dbReference type="EMBL" id="HGN89838.1"/>
    </source>
</evidence>
<evidence type="ECO:0000313" key="1">
    <source>
        <dbReference type="EMBL" id="HGL40853.1"/>
    </source>
</evidence>
<name>A0A7C4E0D1_CALS0</name>
<accession>A0A7C4E0D1</accession>
<sequence length="140" mass="16076">MPHYIRCIEEETWLTESRPIATWRALERLAKQLMPDTVIQLPLRPKTYTREESVAWTNFFFKVRDYKPKPPFDVSVFYVAPHVIDYERLASALGTTSEEAAIIVKTLDKTLMLAAAEEALQAVLHSSQYGHAVELVRGRV</sequence>
<protein>
    <submittedName>
        <fullName evidence="2">Uncharacterized protein</fullName>
    </submittedName>
</protein>
<proteinExistence type="predicted"/>
<dbReference type="EMBL" id="DRXG01000032">
    <property type="protein sequence ID" value="HHN52011.1"/>
    <property type="molecule type" value="Genomic_DNA"/>
</dbReference>
<evidence type="ECO:0000313" key="3">
    <source>
        <dbReference type="EMBL" id="HHN52011.1"/>
    </source>
</evidence>
<comment type="caution">
    <text evidence="2">The sequence shown here is derived from an EMBL/GenBank/DDBJ whole genome shotgun (WGS) entry which is preliminary data.</text>
</comment>
<dbReference type="EMBL" id="DTCM01000054">
    <property type="protein sequence ID" value="HGL40853.1"/>
    <property type="molecule type" value="Genomic_DNA"/>
</dbReference>
<organism evidence="2">
    <name type="scientific">Caldiarchaeum subterraneum</name>
    <dbReference type="NCBI Taxonomy" id="311458"/>
    <lineage>
        <taxon>Archaea</taxon>
        <taxon>Nitrososphaerota</taxon>
        <taxon>Candidatus Caldarchaeales</taxon>
        <taxon>Candidatus Caldarchaeaceae</taxon>
        <taxon>Candidatus Caldarchaeum</taxon>
    </lineage>
</organism>
<gene>
    <name evidence="3" type="ORF">ENM30_01720</name>
    <name evidence="2" type="ORF">ENT82_01750</name>
    <name evidence="1" type="ORF">ENU43_04225</name>
</gene>
<reference evidence="2" key="1">
    <citation type="journal article" date="2020" name="mSystems">
        <title>Genome- and Community-Level Interaction Insights into Carbon Utilization and Element Cycling Functions of Hydrothermarchaeota in Hydrothermal Sediment.</title>
        <authorList>
            <person name="Zhou Z."/>
            <person name="Liu Y."/>
            <person name="Xu W."/>
            <person name="Pan J."/>
            <person name="Luo Z.H."/>
            <person name="Li M."/>
        </authorList>
    </citation>
    <scope>NUCLEOTIDE SEQUENCE [LARGE SCALE GENOMIC DNA]</scope>
    <source>
        <strain evidence="3">SpSt-1073</strain>
        <strain evidence="2">SpSt-613</strain>
        <strain evidence="1">SpSt-669</strain>
    </source>
</reference>
<dbReference type="AlphaFoldDB" id="A0A7C4E0D1"/>
<dbReference type="EMBL" id="DTAD01000020">
    <property type="protein sequence ID" value="HGN89838.1"/>
    <property type="molecule type" value="Genomic_DNA"/>
</dbReference>